<keyword evidence="2" id="KW-1185">Reference proteome</keyword>
<comment type="caution">
    <text evidence="1">The sequence shown here is derived from an EMBL/GenBank/DDBJ whole genome shotgun (WGS) entry which is preliminary data.</text>
</comment>
<organism evidence="1 2">
    <name type="scientific">Croceifilum oryzae</name>
    <dbReference type="NCBI Taxonomy" id="1553429"/>
    <lineage>
        <taxon>Bacteria</taxon>
        <taxon>Bacillati</taxon>
        <taxon>Bacillota</taxon>
        <taxon>Bacilli</taxon>
        <taxon>Bacillales</taxon>
        <taxon>Thermoactinomycetaceae</taxon>
        <taxon>Croceifilum</taxon>
    </lineage>
</organism>
<protein>
    <submittedName>
        <fullName evidence="1">Uncharacterized protein</fullName>
    </submittedName>
</protein>
<name>A0AAJ1TLJ5_9BACL</name>
<dbReference type="RefSeq" id="WP_307254665.1">
    <property type="nucleotide sequence ID" value="NZ_JAUSUV010000017.1"/>
</dbReference>
<evidence type="ECO:0000313" key="2">
    <source>
        <dbReference type="Proteomes" id="UP001238450"/>
    </source>
</evidence>
<evidence type="ECO:0000313" key="1">
    <source>
        <dbReference type="EMBL" id="MDQ0418742.1"/>
    </source>
</evidence>
<dbReference type="AlphaFoldDB" id="A0AAJ1TLJ5"/>
<sequence>MNEYGDVNYVKWQESEKKAYIQELAKSRIGLYLWQRRREDPDCTKRLVEYATHLEKSIIKSQIQAEDMRYASEQKMRELERDDTLVTKVLDEVEAIFKRRYKF</sequence>
<dbReference type="EMBL" id="JAUSUV010000017">
    <property type="protein sequence ID" value="MDQ0418742.1"/>
    <property type="molecule type" value="Genomic_DNA"/>
</dbReference>
<gene>
    <name evidence="1" type="ORF">J2Z48_002946</name>
</gene>
<proteinExistence type="predicted"/>
<reference evidence="1 2" key="1">
    <citation type="submission" date="2023-07" db="EMBL/GenBank/DDBJ databases">
        <title>Genomic Encyclopedia of Type Strains, Phase IV (KMG-IV): sequencing the most valuable type-strain genomes for metagenomic binning, comparative biology and taxonomic classification.</title>
        <authorList>
            <person name="Goeker M."/>
        </authorList>
    </citation>
    <scope>NUCLEOTIDE SEQUENCE [LARGE SCALE GENOMIC DNA]</scope>
    <source>
        <strain evidence="1 2">DSM 46876</strain>
    </source>
</reference>
<accession>A0AAJ1TLJ5</accession>
<dbReference type="Proteomes" id="UP001238450">
    <property type="component" value="Unassembled WGS sequence"/>
</dbReference>